<dbReference type="InterPro" id="IPR020846">
    <property type="entry name" value="MFS_dom"/>
</dbReference>
<evidence type="ECO:0000313" key="10">
    <source>
        <dbReference type="EMBL" id="SLN70360.1"/>
    </source>
</evidence>
<keyword evidence="5 8" id="KW-0812">Transmembrane</keyword>
<dbReference type="RefSeq" id="WP_200809651.1">
    <property type="nucleotide sequence ID" value="NZ_FWFS01000017.1"/>
</dbReference>
<dbReference type="AlphaFoldDB" id="A0A1Y5TWZ6"/>
<organism evidence="10 11">
    <name type="scientific">Aquimixticola soesokkakensis</name>
    <dbReference type="NCBI Taxonomy" id="1519096"/>
    <lineage>
        <taxon>Bacteria</taxon>
        <taxon>Pseudomonadati</taxon>
        <taxon>Pseudomonadota</taxon>
        <taxon>Alphaproteobacteria</taxon>
        <taxon>Rhodobacterales</taxon>
        <taxon>Paracoccaceae</taxon>
        <taxon>Aquimixticola</taxon>
    </lineage>
</organism>
<proteinExistence type="inferred from homology"/>
<keyword evidence="7 8" id="KW-0472">Membrane</keyword>
<feature type="transmembrane region" description="Helical" evidence="8">
    <location>
        <begin position="358"/>
        <end position="378"/>
    </location>
</feature>
<reference evidence="10 11" key="1">
    <citation type="submission" date="2017-03" db="EMBL/GenBank/DDBJ databases">
        <authorList>
            <person name="Afonso C.L."/>
            <person name="Miller P.J."/>
            <person name="Scott M.A."/>
            <person name="Spackman E."/>
            <person name="Goraichik I."/>
            <person name="Dimitrov K.M."/>
            <person name="Suarez D.L."/>
            <person name="Swayne D.E."/>
        </authorList>
    </citation>
    <scope>NUCLEOTIDE SEQUENCE [LARGE SCALE GENOMIC DNA]</scope>
    <source>
        <strain evidence="10 11">CECT 8620</strain>
    </source>
</reference>
<dbReference type="EMBL" id="FWFS01000017">
    <property type="protein sequence ID" value="SLN70360.1"/>
    <property type="molecule type" value="Genomic_DNA"/>
</dbReference>
<dbReference type="Gene3D" id="1.20.1720.10">
    <property type="entry name" value="Multidrug resistance protein D"/>
    <property type="match status" value="1"/>
</dbReference>
<feature type="transmembrane region" description="Helical" evidence="8">
    <location>
        <begin position="116"/>
        <end position="137"/>
    </location>
</feature>
<evidence type="ECO:0000256" key="8">
    <source>
        <dbReference type="RuleBase" id="RU365088"/>
    </source>
</evidence>
<evidence type="ECO:0000256" key="6">
    <source>
        <dbReference type="ARBA" id="ARBA00022989"/>
    </source>
</evidence>
<feature type="transmembrane region" description="Helical" evidence="8">
    <location>
        <begin position="237"/>
        <end position="257"/>
    </location>
</feature>
<keyword evidence="8" id="KW-0997">Cell inner membrane</keyword>
<keyword evidence="3 8" id="KW-0813">Transport</keyword>
<dbReference type="GO" id="GO:1990961">
    <property type="term" value="P:xenobiotic detoxification by transmembrane export across the plasma membrane"/>
    <property type="evidence" value="ECO:0007669"/>
    <property type="project" value="InterPro"/>
</dbReference>
<dbReference type="PROSITE" id="PS50850">
    <property type="entry name" value="MFS"/>
    <property type="match status" value="1"/>
</dbReference>
<feature type="domain" description="Major facilitator superfamily (MFS) profile" evidence="9">
    <location>
        <begin position="25"/>
        <end position="408"/>
    </location>
</feature>
<evidence type="ECO:0000256" key="5">
    <source>
        <dbReference type="ARBA" id="ARBA00022692"/>
    </source>
</evidence>
<name>A0A1Y5TWZ6_9RHOB</name>
<keyword evidence="11" id="KW-1185">Reference proteome</keyword>
<dbReference type="InterPro" id="IPR036259">
    <property type="entry name" value="MFS_trans_sf"/>
</dbReference>
<evidence type="ECO:0000259" key="9">
    <source>
        <dbReference type="PROSITE" id="PS50850"/>
    </source>
</evidence>
<feature type="transmembrane region" description="Helical" evidence="8">
    <location>
        <begin position="263"/>
        <end position="282"/>
    </location>
</feature>
<evidence type="ECO:0000313" key="11">
    <source>
        <dbReference type="Proteomes" id="UP000193862"/>
    </source>
</evidence>
<feature type="transmembrane region" description="Helical" evidence="8">
    <location>
        <begin position="324"/>
        <end position="346"/>
    </location>
</feature>
<protein>
    <recommendedName>
        <fullName evidence="8">Bcr/CflA family efflux transporter</fullName>
    </recommendedName>
</protein>
<comment type="subcellular location">
    <subcellularLocation>
        <location evidence="8">Cell inner membrane</location>
        <topology evidence="8">Multi-pass membrane protein</topology>
    </subcellularLocation>
    <subcellularLocation>
        <location evidence="1">Cell membrane</location>
        <topology evidence="1">Multi-pass membrane protein</topology>
    </subcellularLocation>
</comment>
<dbReference type="PANTHER" id="PTHR23502:SF132">
    <property type="entry name" value="POLYAMINE TRANSPORTER 2-RELATED"/>
    <property type="match status" value="1"/>
</dbReference>
<feature type="transmembrane region" description="Helical" evidence="8">
    <location>
        <begin position="59"/>
        <end position="79"/>
    </location>
</feature>
<feature type="transmembrane region" description="Helical" evidence="8">
    <location>
        <begin position="179"/>
        <end position="199"/>
    </location>
</feature>
<dbReference type="InterPro" id="IPR004812">
    <property type="entry name" value="Efflux_drug-R_Bcr/CmlA"/>
</dbReference>
<feature type="transmembrane region" description="Helical" evidence="8">
    <location>
        <begin position="149"/>
        <end position="173"/>
    </location>
</feature>
<feature type="transmembrane region" description="Helical" evidence="8">
    <location>
        <begin position="91"/>
        <end position="110"/>
    </location>
</feature>
<accession>A0A1Y5TWZ6</accession>
<sequence>MKEQAEMASPSHISVVGSAQAGPWSLTVLASLLAFASISTDLFLPALPRMAKALDAREGQIELVVSTYLLGFGLGQLFWGPLSDRIGRKGPLLLGLAVFIAGSAGCALATAPWQILAARTVQALGASAGVALARAMVRDIYGRDQAARVLSTLMTVMAIAPLLGPSLGAQVLVWSSWRTIFWILVVLGTVTALAVATLPESLPIPRRTRTPLRRAFATYGQLLRNPALMGYSAAMGFYYMGVFGIIAGTPFALVDFYGLTPQVYALVFAGGIVGLMVMNLANARLVERVGSGRLFQIGAAGAAVFGGTFALCAITRLAGVSGLIISNFLVVSVNGLLIANGIAGGLSKVETDTGSASALIGAIQYGSGMVGSALVGGFATGTPATMGIVTGLSGLGCLLCAVLATRPRN</sequence>
<dbReference type="GO" id="GO:0042910">
    <property type="term" value="F:xenobiotic transmembrane transporter activity"/>
    <property type="evidence" value="ECO:0007669"/>
    <property type="project" value="InterPro"/>
</dbReference>
<keyword evidence="6 8" id="KW-1133">Transmembrane helix</keyword>
<dbReference type="InterPro" id="IPR011701">
    <property type="entry name" value="MFS"/>
</dbReference>
<evidence type="ECO:0000256" key="1">
    <source>
        <dbReference type="ARBA" id="ARBA00004651"/>
    </source>
</evidence>
<dbReference type="Pfam" id="PF07690">
    <property type="entry name" value="MFS_1"/>
    <property type="match status" value="1"/>
</dbReference>
<dbReference type="SUPFAM" id="SSF103473">
    <property type="entry name" value="MFS general substrate transporter"/>
    <property type="match status" value="1"/>
</dbReference>
<feature type="transmembrane region" description="Helical" evidence="8">
    <location>
        <begin position="294"/>
        <end position="318"/>
    </location>
</feature>
<keyword evidence="4" id="KW-1003">Cell membrane</keyword>
<dbReference type="NCBIfam" id="TIGR00710">
    <property type="entry name" value="efflux_Bcr_CflA"/>
    <property type="match status" value="1"/>
</dbReference>
<dbReference type="Proteomes" id="UP000193862">
    <property type="component" value="Unassembled WGS sequence"/>
</dbReference>
<evidence type="ECO:0000256" key="7">
    <source>
        <dbReference type="ARBA" id="ARBA00023136"/>
    </source>
</evidence>
<dbReference type="GO" id="GO:0005886">
    <property type="term" value="C:plasma membrane"/>
    <property type="evidence" value="ECO:0007669"/>
    <property type="project" value="UniProtKB-SubCell"/>
</dbReference>
<evidence type="ECO:0000256" key="3">
    <source>
        <dbReference type="ARBA" id="ARBA00022448"/>
    </source>
</evidence>
<feature type="transmembrane region" description="Helical" evidence="8">
    <location>
        <begin position="21"/>
        <end position="39"/>
    </location>
</feature>
<evidence type="ECO:0000256" key="2">
    <source>
        <dbReference type="ARBA" id="ARBA00006236"/>
    </source>
</evidence>
<comment type="similarity">
    <text evidence="2 8">Belongs to the major facilitator superfamily. Bcr/CmlA family.</text>
</comment>
<dbReference type="PANTHER" id="PTHR23502">
    <property type="entry name" value="MAJOR FACILITATOR SUPERFAMILY"/>
    <property type="match status" value="1"/>
</dbReference>
<evidence type="ECO:0000256" key="4">
    <source>
        <dbReference type="ARBA" id="ARBA00022475"/>
    </source>
</evidence>
<dbReference type="CDD" id="cd17320">
    <property type="entry name" value="MFS_MdfA_MDR_like"/>
    <property type="match status" value="1"/>
</dbReference>
<feature type="transmembrane region" description="Helical" evidence="8">
    <location>
        <begin position="384"/>
        <end position="404"/>
    </location>
</feature>
<gene>
    <name evidence="10" type="primary">bcr_3</name>
    <name evidence="10" type="ORF">AQS8620_03336</name>
</gene>